<keyword evidence="11" id="KW-1185">Reference proteome</keyword>
<evidence type="ECO:0000313" key="10">
    <source>
        <dbReference type="Proteomes" id="UP000663851"/>
    </source>
</evidence>
<dbReference type="Proteomes" id="UP000663825">
    <property type="component" value="Unassembled WGS sequence"/>
</dbReference>
<dbReference type="Proteomes" id="UP000663872">
    <property type="component" value="Unassembled WGS sequence"/>
</dbReference>
<dbReference type="PANTHER" id="PTHR46060:SF1">
    <property type="entry name" value="MARINER MOS1 TRANSPOSASE-LIKE PROTEIN"/>
    <property type="match status" value="1"/>
</dbReference>
<dbReference type="EMBL" id="CAJNYT010003831">
    <property type="protein sequence ID" value="CAF3603746.1"/>
    <property type="molecule type" value="Genomic_DNA"/>
</dbReference>
<dbReference type="OrthoDB" id="10017160at2759"/>
<protein>
    <recommendedName>
        <fullName evidence="1">Mos1 transposase HTH domain-containing protein</fullName>
    </recommendedName>
</protein>
<evidence type="ECO:0000259" key="1">
    <source>
        <dbReference type="Pfam" id="PF17906"/>
    </source>
</evidence>
<dbReference type="Proteomes" id="UP000663873">
    <property type="component" value="Unassembled WGS sequence"/>
</dbReference>
<dbReference type="EMBL" id="CAJOBO010000778">
    <property type="protein sequence ID" value="CAF4288028.1"/>
    <property type="molecule type" value="Genomic_DNA"/>
</dbReference>
<evidence type="ECO:0000313" key="7">
    <source>
        <dbReference type="EMBL" id="CAF4310436.1"/>
    </source>
</evidence>
<dbReference type="InterPro" id="IPR052709">
    <property type="entry name" value="Transposase-MT_Hybrid"/>
</dbReference>
<dbReference type="Proteomes" id="UP000663869">
    <property type="component" value="Unassembled WGS sequence"/>
</dbReference>
<evidence type="ECO:0000313" key="11">
    <source>
        <dbReference type="Proteomes" id="UP000663873"/>
    </source>
</evidence>
<organism evidence="6 10">
    <name type="scientific">Rotaria socialis</name>
    <dbReference type="NCBI Taxonomy" id="392032"/>
    <lineage>
        <taxon>Eukaryota</taxon>
        <taxon>Metazoa</taxon>
        <taxon>Spiralia</taxon>
        <taxon>Gnathifera</taxon>
        <taxon>Rotifera</taxon>
        <taxon>Eurotatoria</taxon>
        <taxon>Bdelloidea</taxon>
        <taxon>Philodinida</taxon>
        <taxon>Philodinidae</taxon>
        <taxon>Rotaria</taxon>
    </lineage>
</organism>
<dbReference type="Proteomes" id="UP000663848">
    <property type="component" value="Unassembled WGS sequence"/>
</dbReference>
<dbReference type="Proteomes" id="UP000663833">
    <property type="component" value="Unassembled WGS sequence"/>
</dbReference>
<evidence type="ECO:0000313" key="3">
    <source>
        <dbReference type="EMBL" id="CAF3349240.1"/>
    </source>
</evidence>
<evidence type="ECO:0000313" key="6">
    <source>
        <dbReference type="EMBL" id="CAF4288028.1"/>
    </source>
</evidence>
<dbReference type="Pfam" id="PF17906">
    <property type="entry name" value="HTH_48"/>
    <property type="match status" value="1"/>
</dbReference>
<dbReference type="EMBL" id="CAJNYU010000325">
    <property type="protein sequence ID" value="CAF3349240.1"/>
    <property type="molecule type" value="Genomic_DNA"/>
</dbReference>
<dbReference type="InterPro" id="IPR041426">
    <property type="entry name" value="Mos1_HTH"/>
</dbReference>
<accession>A0A820H210</accession>
<comment type="caution">
    <text evidence="6">The sequence shown here is derived from an EMBL/GenBank/DDBJ whole genome shotgun (WGS) entry which is preliminary data.</text>
</comment>
<dbReference type="Proteomes" id="UP000663862">
    <property type="component" value="Unassembled WGS sequence"/>
</dbReference>
<sequence>MNLTREEFRVMIYCDYKKELSQQQCLESLQKTLGDSCVSRTAVYFWHAEFSRGRNPFEDEPPAGRRRSVVSPGNIEAVRQLVNVDPPITYQEIRDILRIGSAATQSILHDYLGLKK</sequence>
<dbReference type="AlphaFoldDB" id="A0A820H210"/>
<evidence type="ECO:0000313" key="8">
    <source>
        <dbReference type="EMBL" id="CAF4428301.1"/>
    </source>
</evidence>
<dbReference type="EMBL" id="CAJOBR010000572">
    <property type="protein sequence ID" value="CAF4524523.1"/>
    <property type="molecule type" value="Genomic_DNA"/>
</dbReference>
<dbReference type="EMBL" id="CAJOBP010004057">
    <property type="protein sequence ID" value="CAF4428301.1"/>
    <property type="molecule type" value="Genomic_DNA"/>
</dbReference>
<evidence type="ECO:0000313" key="2">
    <source>
        <dbReference type="EMBL" id="CAF3304123.1"/>
    </source>
</evidence>
<dbReference type="EMBL" id="CAJNXB010003265">
    <property type="protein sequence ID" value="CAF3304123.1"/>
    <property type="molecule type" value="Genomic_DNA"/>
</dbReference>
<proteinExistence type="predicted"/>
<gene>
    <name evidence="3" type="ORF">FME351_LOCUS4327</name>
    <name evidence="5" type="ORF">GRG538_LOCUS22817</name>
    <name evidence="6" type="ORF">HFQ381_LOCUS12720</name>
    <name evidence="4" type="ORF">LUA448_LOCUS23996</name>
    <name evidence="9" type="ORF">QYT958_LOCUS6433</name>
    <name evidence="2" type="ORF">TIS948_LOCUS18625</name>
    <name evidence="7" type="ORF">TSG867_LOCUS6860</name>
    <name evidence="8" type="ORF">UJA718_LOCUS21129</name>
</gene>
<evidence type="ECO:0000313" key="5">
    <source>
        <dbReference type="EMBL" id="CAF3603746.1"/>
    </source>
</evidence>
<name>A0A820H210_9BILA</name>
<dbReference type="Proteomes" id="UP000663851">
    <property type="component" value="Unassembled WGS sequence"/>
</dbReference>
<feature type="domain" description="Mos1 transposase HTH" evidence="1">
    <location>
        <begin position="5"/>
        <end position="53"/>
    </location>
</feature>
<reference evidence="6" key="1">
    <citation type="submission" date="2021-02" db="EMBL/GenBank/DDBJ databases">
        <authorList>
            <person name="Nowell W R."/>
        </authorList>
    </citation>
    <scope>NUCLEOTIDE SEQUENCE</scope>
</reference>
<dbReference type="EMBL" id="CAJNYD010003128">
    <property type="protein sequence ID" value="CAF3480577.1"/>
    <property type="molecule type" value="Genomic_DNA"/>
</dbReference>
<evidence type="ECO:0000313" key="9">
    <source>
        <dbReference type="EMBL" id="CAF4524523.1"/>
    </source>
</evidence>
<dbReference type="PANTHER" id="PTHR46060">
    <property type="entry name" value="MARINER MOS1 TRANSPOSASE-LIKE PROTEIN"/>
    <property type="match status" value="1"/>
</dbReference>
<dbReference type="EMBL" id="CAJOBQ010000261">
    <property type="protein sequence ID" value="CAF4310436.1"/>
    <property type="molecule type" value="Genomic_DNA"/>
</dbReference>
<evidence type="ECO:0000313" key="4">
    <source>
        <dbReference type="EMBL" id="CAF3480577.1"/>
    </source>
</evidence>